<keyword evidence="2" id="KW-1185">Reference proteome</keyword>
<dbReference type="AlphaFoldDB" id="A0A1A8XS52"/>
<proteinExistence type="predicted"/>
<dbReference type="Proteomes" id="UP000199169">
    <property type="component" value="Unassembled WGS sequence"/>
</dbReference>
<sequence length="72" mass="7568">MLPADCSSSVLHAEVSENARFIALGAWNLAKYLVERPIDSMNAAGRVIVAGLSVHNDEFSAVAASGDPRAAR</sequence>
<dbReference type="STRING" id="1860102.ACCAA_440034"/>
<reference evidence="1 2" key="1">
    <citation type="submission" date="2016-06" db="EMBL/GenBank/DDBJ databases">
        <authorList>
            <person name="Kjaerup R.B."/>
            <person name="Dalgaard T.S."/>
            <person name="Juul-Madsen H.R."/>
        </authorList>
    </citation>
    <scope>NUCLEOTIDE SEQUENCE [LARGE SCALE GENOMIC DNA]</scope>
    <source>
        <strain evidence="1">3</strain>
    </source>
</reference>
<evidence type="ECO:0000313" key="2">
    <source>
        <dbReference type="Proteomes" id="UP000199169"/>
    </source>
</evidence>
<organism evidence="1 2">
    <name type="scientific">Candidatus Accumulibacter aalborgensis</name>
    <dbReference type="NCBI Taxonomy" id="1860102"/>
    <lineage>
        <taxon>Bacteria</taxon>
        <taxon>Pseudomonadati</taxon>
        <taxon>Pseudomonadota</taxon>
        <taxon>Betaproteobacteria</taxon>
        <taxon>Candidatus Accumulibacter</taxon>
    </lineage>
</organism>
<name>A0A1A8XS52_9PROT</name>
<dbReference type="EMBL" id="FLQX01000121">
    <property type="protein sequence ID" value="SBT07526.1"/>
    <property type="molecule type" value="Genomic_DNA"/>
</dbReference>
<evidence type="ECO:0000313" key="1">
    <source>
        <dbReference type="EMBL" id="SBT07526.1"/>
    </source>
</evidence>
<accession>A0A1A8XS52</accession>
<protein>
    <submittedName>
        <fullName evidence="1">Uncharacterized protein</fullName>
    </submittedName>
</protein>
<gene>
    <name evidence="1" type="ORF">ACCAA_440034</name>
</gene>